<dbReference type="eggNOG" id="COG0206">
    <property type="taxonomic scope" value="Bacteria"/>
</dbReference>
<dbReference type="EMBL" id="CP001792">
    <property type="protein sequence ID" value="ACX74174.1"/>
    <property type="molecule type" value="Genomic_DNA"/>
</dbReference>
<dbReference type="GO" id="GO:0051258">
    <property type="term" value="P:protein polymerization"/>
    <property type="evidence" value="ECO:0007669"/>
    <property type="project" value="UniProtKB-UniRule"/>
</dbReference>
<comment type="subunit">
    <text evidence="4">Homodimer. Polymerizes to form a dynamic ring structure in a strictly GTP-dependent manner. Interacts directly with several other division proteins.</text>
</comment>
<evidence type="ECO:0000313" key="12">
    <source>
        <dbReference type="Proteomes" id="UP000000517"/>
    </source>
</evidence>
<evidence type="ECO:0000256" key="7">
    <source>
        <dbReference type="SAM" id="MobiDB-lite"/>
    </source>
</evidence>
<dbReference type="PATRIC" id="fig|59374.8.peg.957"/>
<dbReference type="Proteomes" id="UP000000517">
    <property type="component" value="Chromosome"/>
</dbReference>
<evidence type="ECO:0000256" key="6">
    <source>
        <dbReference type="RuleBase" id="RU000631"/>
    </source>
</evidence>
<dbReference type="InterPro" id="IPR037103">
    <property type="entry name" value="Tubulin/FtsZ-like_C"/>
</dbReference>
<dbReference type="EMBL" id="CP002158">
    <property type="protein sequence ID" value="ADL26523.1"/>
    <property type="molecule type" value="Genomic_DNA"/>
</dbReference>
<reference evidence="12" key="2">
    <citation type="submission" date="2010-08" db="EMBL/GenBank/DDBJ databases">
        <title>Complete sequence of Fibrobacter succinogenes subsp. succinogenes S85.</title>
        <authorList>
            <person name="Durkin A.S."/>
            <person name="Nelson K.E."/>
            <person name="Morrison M."/>
            <person name="Forsberg C.W."/>
            <person name="Wilson D.B."/>
            <person name="Russell J.B."/>
            <person name="Cann I.K.O."/>
            <person name="Mackie R.I."/>
            <person name="White B.A."/>
        </authorList>
    </citation>
    <scope>NUCLEOTIDE SEQUENCE [LARGE SCALE GENOMIC DNA]</scope>
    <source>
        <strain evidence="12">ATCC 19169 / S85</strain>
    </source>
</reference>
<dbReference type="KEGG" id="fsc:FSU_0987"/>
<evidence type="ECO:0000313" key="13">
    <source>
        <dbReference type="Proteomes" id="UP000001497"/>
    </source>
</evidence>
<dbReference type="HOGENOM" id="CLU_024865_5_2_0"/>
<dbReference type="GO" id="GO:0005525">
    <property type="term" value="F:GTP binding"/>
    <property type="evidence" value="ECO:0007669"/>
    <property type="project" value="UniProtKB-UniRule"/>
</dbReference>
<evidence type="ECO:0000256" key="4">
    <source>
        <dbReference type="HAMAP-Rule" id="MF_00909"/>
    </source>
</evidence>
<keyword evidence="4 6" id="KW-0717">Septation</keyword>
<dbReference type="GO" id="GO:0003924">
    <property type="term" value="F:GTPase activity"/>
    <property type="evidence" value="ECO:0007669"/>
    <property type="project" value="UniProtKB-UniRule"/>
</dbReference>
<feature type="binding site" evidence="4">
    <location>
        <position position="203"/>
    </location>
    <ligand>
        <name>GTP</name>
        <dbReference type="ChEBI" id="CHEBI:37565"/>
    </ligand>
</feature>
<keyword evidence="2 4" id="KW-0547">Nucleotide-binding</keyword>
<organism evidence="11 12">
    <name type="scientific">Fibrobacter succinogenes (strain ATCC 19169 / S85)</name>
    <dbReference type="NCBI Taxonomy" id="59374"/>
    <lineage>
        <taxon>Bacteria</taxon>
        <taxon>Pseudomonadati</taxon>
        <taxon>Fibrobacterota</taxon>
        <taxon>Fibrobacteria</taxon>
        <taxon>Fibrobacterales</taxon>
        <taxon>Fibrobacteraceae</taxon>
        <taxon>Fibrobacter</taxon>
    </lineage>
</organism>
<dbReference type="Gene3D" id="3.30.1330.20">
    <property type="entry name" value="Tubulin/FtsZ, C-terminal domain"/>
    <property type="match status" value="1"/>
</dbReference>
<feature type="binding site" evidence="4">
    <location>
        <position position="156"/>
    </location>
    <ligand>
        <name>GTP</name>
        <dbReference type="ChEBI" id="CHEBI:37565"/>
    </ligand>
</feature>
<comment type="function">
    <text evidence="4 6">Essential cell division protein that forms a contractile ring structure (Z ring) at the future cell division site. The regulation of the ring assembly controls the timing and the location of cell division. One of the functions of the FtsZ ring is to recruit other cell division proteins to the septum to produce a new cell wall between the dividing cells. Binds GTP and shows GTPase activity.</text>
</comment>
<proteinExistence type="inferred from homology"/>
<feature type="domain" description="Tubulin/FtsZ GTPase" evidence="8">
    <location>
        <begin position="26"/>
        <end position="221"/>
    </location>
</feature>
<dbReference type="SUPFAM" id="SSF52490">
    <property type="entry name" value="Tubulin nucleotide-binding domain-like"/>
    <property type="match status" value="1"/>
</dbReference>
<dbReference type="HAMAP" id="MF_00909">
    <property type="entry name" value="FtsZ"/>
    <property type="match status" value="1"/>
</dbReference>
<dbReference type="Pfam" id="PF00091">
    <property type="entry name" value="Tubulin"/>
    <property type="match status" value="1"/>
</dbReference>
<evidence type="ECO:0000256" key="3">
    <source>
        <dbReference type="ARBA" id="ARBA00023134"/>
    </source>
</evidence>
<feature type="binding site" evidence="4">
    <location>
        <position position="152"/>
    </location>
    <ligand>
        <name>GTP</name>
        <dbReference type="ChEBI" id="CHEBI:37565"/>
    </ligand>
</feature>
<feature type="region of interest" description="Disordered" evidence="7">
    <location>
        <begin position="481"/>
        <end position="515"/>
    </location>
</feature>
<dbReference type="RefSeq" id="WP_012820404.1">
    <property type="nucleotide sequence ID" value="NC_013410.1"/>
</dbReference>
<dbReference type="Pfam" id="PF12327">
    <property type="entry name" value="FtsZ_C"/>
    <property type="match status" value="1"/>
</dbReference>
<dbReference type="FunFam" id="3.40.50.1440:FF:000001">
    <property type="entry name" value="Cell division protein FtsZ"/>
    <property type="match status" value="1"/>
</dbReference>
<dbReference type="PROSITE" id="PS01135">
    <property type="entry name" value="FTSZ_2"/>
    <property type="match status" value="1"/>
</dbReference>
<evidence type="ECO:0000313" key="10">
    <source>
        <dbReference type="EMBL" id="ACX74174.1"/>
    </source>
</evidence>
<dbReference type="PRINTS" id="PR00423">
    <property type="entry name" value="CELLDVISFTSZ"/>
</dbReference>
<feature type="compositionally biased region" description="Polar residues" evidence="7">
    <location>
        <begin position="499"/>
        <end position="515"/>
    </location>
</feature>
<keyword evidence="4 6" id="KW-0132">Cell division</keyword>
<dbReference type="SMART" id="SM00865">
    <property type="entry name" value="Tubulin_C"/>
    <property type="match status" value="1"/>
</dbReference>
<dbReference type="CDD" id="cd02201">
    <property type="entry name" value="FtsZ_type1"/>
    <property type="match status" value="1"/>
</dbReference>
<dbReference type="AlphaFoldDB" id="C9RM12"/>
<feature type="binding site" evidence="4">
    <location>
        <begin position="34"/>
        <end position="38"/>
    </location>
    <ligand>
        <name>GTP</name>
        <dbReference type="ChEBI" id="CHEBI:37565"/>
    </ligand>
</feature>
<dbReference type="GO" id="GO:0043093">
    <property type="term" value="P:FtsZ-dependent cytokinesis"/>
    <property type="evidence" value="ECO:0007669"/>
    <property type="project" value="UniProtKB-UniRule"/>
</dbReference>
<evidence type="ECO:0000259" key="9">
    <source>
        <dbReference type="SMART" id="SM00865"/>
    </source>
</evidence>
<dbReference type="NCBIfam" id="TIGR00065">
    <property type="entry name" value="ftsZ"/>
    <property type="match status" value="1"/>
</dbReference>
<reference evidence="11" key="3">
    <citation type="submission" date="2010-08" db="EMBL/GenBank/DDBJ databases">
        <authorList>
            <person name="Durkin A.S."/>
            <person name="Nelson K.E."/>
            <person name="Morrison M."/>
            <person name="Forsberg C.W."/>
            <person name="Wilson D.B."/>
            <person name="Russell J.B."/>
            <person name="Cann I.K.O."/>
            <person name="Mackie R.I."/>
            <person name="White B.A."/>
        </authorList>
    </citation>
    <scope>NUCLEOTIDE SEQUENCE</scope>
    <source>
        <strain evidence="11">S85</strain>
    </source>
</reference>
<keyword evidence="3 4" id="KW-0342">GTP-binding</keyword>
<feature type="domain" description="Tubulin/FtsZ 2-layer sandwich" evidence="9">
    <location>
        <begin position="223"/>
        <end position="343"/>
    </location>
</feature>
<comment type="subcellular location">
    <subcellularLocation>
        <location evidence="4">Cytoplasm</location>
    </subcellularLocation>
    <text evidence="4">Assembles at midcell at the inner surface of the cytoplasmic membrane.</text>
</comment>
<evidence type="ECO:0000313" key="11">
    <source>
        <dbReference type="EMBL" id="ADL26523.1"/>
    </source>
</evidence>
<dbReference type="Gene3D" id="3.40.50.1440">
    <property type="entry name" value="Tubulin/FtsZ, GTPase domain"/>
    <property type="match status" value="1"/>
</dbReference>
<dbReference type="STRING" id="59374.FSU_0987"/>
<dbReference type="Proteomes" id="UP000001497">
    <property type="component" value="Chromosome"/>
</dbReference>
<gene>
    <name evidence="4 11" type="primary">ftsZ</name>
    <name evidence="10" type="ordered locus">Fisuc_0562</name>
    <name evidence="11" type="ordered locus">FSU_0987</name>
</gene>
<dbReference type="GO" id="GO:0032153">
    <property type="term" value="C:cell division site"/>
    <property type="evidence" value="ECO:0007669"/>
    <property type="project" value="UniProtKB-UniRule"/>
</dbReference>
<name>C9RM12_FIBSS</name>
<dbReference type="GO" id="GO:0000917">
    <property type="term" value="P:division septum assembly"/>
    <property type="evidence" value="ECO:0007669"/>
    <property type="project" value="UniProtKB-KW"/>
</dbReference>
<dbReference type="InterPro" id="IPR003008">
    <property type="entry name" value="Tubulin_FtsZ_GTPase"/>
</dbReference>
<keyword evidence="4 6" id="KW-0131">Cell cycle</keyword>
<dbReference type="InterPro" id="IPR008280">
    <property type="entry name" value="Tub_FtsZ_C"/>
</dbReference>
<comment type="similarity">
    <text evidence="1 4 6">Belongs to the FtsZ family.</text>
</comment>
<sequence length="557" mass="58481">MSDFANINFEAMSRITGDDTPTRNAKVKVFGVGGAGGNTVNRMKQMNIEGVEYYAINTDAMALDQSLADHKILIGEKSTRNLGAGMDPEMGRKAVEENIDDLKKAMMGADLVFVTAGMGGGTGTGAAPIVATVARELGILTVAVVTKPFRFEGNVRNSLAQNGVRALREAADTIIVIENKKLLNLIQNTNKSATVDEAFKMADEILGNAVQSICSIMFRHGLVHVDFADIRKVMLKGGSALMGTGTAEGEGRGVAAADAALSSPLLEDIDIQGASGVLINVSHGENYSLLEHNEAMEHIYDAVGEEGNPNIIVGDITLPELGDKVCITIIATGCGGSNNAAAVNYAGIGTAAYQMNQTQAQYQAPAAPVQAATPRPTTNFLALAGRNTAAMPTSAMPAAPTVATPAVTQRVVPATAPAAPSYSAQSYTAPQNTYAQPAAARQAAPVNTAAAMFAPASSFASPSFDAKASYTEETIAPKSIRETEEMPGAAEADPLSNGHYASTFKQDSRPAQTEQVNTIDYSTPAIMRNQKASEDALKDRDVDYDLPAFMRMNSDLY</sequence>
<dbReference type="GO" id="GO:0005737">
    <property type="term" value="C:cytoplasm"/>
    <property type="evidence" value="ECO:0007669"/>
    <property type="project" value="UniProtKB-SubCell"/>
</dbReference>
<dbReference type="InterPro" id="IPR045061">
    <property type="entry name" value="FtsZ/CetZ"/>
</dbReference>
<dbReference type="InterPro" id="IPR036525">
    <property type="entry name" value="Tubulin/FtsZ_GTPase_sf"/>
</dbReference>
<feature type="binding site" evidence="4">
    <location>
        <begin position="121"/>
        <end position="123"/>
    </location>
    <ligand>
        <name>GTP</name>
        <dbReference type="ChEBI" id="CHEBI:37565"/>
    </ligand>
</feature>
<dbReference type="SMART" id="SM00864">
    <property type="entry name" value="Tubulin"/>
    <property type="match status" value="1"/>
</dbReference>
<keyword evidence="4" id="KW-0963">Cytoplasm</keyword>
<dbReference type="InterPro" id="IPR018316">
    <property type="entry name" value="Tubulin/FtsZ_2-layer-sand-dom"/>
</dbReference>
<dbReference type="SUPFAM" id="SSF55307">
    <property type="entry name" value="Tubulin C-terminal domain-like"/>
    <property type="match status" value="1"/>
</dbReference>
<evidence type="ECO:0000256" key="2">
    <source>
        <dbReference type="ARBA" id="ARBA00022741"/>
    </source>
</evidence>
<reference evidence="10 13" key="1">
    <citation type="submission" date="2009-10" db="EMBL/GenBank/DDBJ databases">
        <title>Complete sequence of Fibrobacter succinogenes subsp. succinogenes S85.</title>
        <authorList>
            <consortium name="US DOE Joint Genome Institute"/>
            <person name="Lucas S."/>
            <person name="Copeland A."/>
            <person name="Lapidus A."/>
            <person name="Glavina del Rio T."/>
            <person name="Tice H."/>
            <person name="Bruce D."/>
            <person name="Goodwin L."/>
            <person name="Pitluck S."/>
            <person name="Chertkov O."/>
            <person name="Detter J.C."/>
            <person name="Han C."/>
            <person name="Tapia R."/>
            <person name="Larimer F."/>
            <person name="Land M."/>
            <person name="Hauser L."/>
            <person name="Kyrpides N."/>
            <person name="Mikhailova N."/>
            <person name="Weimer P.J."/>
            <person name="Stevenson D.M."/>
            <person name="Boyum J."/>
            <person name="Brumm P.I."/>
            <person name="Mead D."/>
        </authorList>
    </citation>
    <scope>NUCLEOTIDE SEQUENCE [LARGE SCALE GENOMIC DNA]</scope>
    <source>
        <strain evidence="13">ATCC 19169 / S85</strain>
        <strain evidence="10">S85</strain>
    </source>
</reference>
<evidence type="ECO:0000256" key="5">
    <source>
        <dbReference type="NCBIfam" id="TIGR00065"/>
    </source>
</evidence>
<dbReference type="InterPro" id="IPR024757">
    <property type="entry name" value="FtsZ_C"/>
</dbReference>
<dbReference type="InterPro" id="IPR020805">
    <property type="entry name" value="Cell_div_FtsZ_CS"/>
</dbReference>
<dbReference type="OrthoDB" id="9813375at2"/>
<dbReference type="PANTHER" id="PTHR30314:SF3">
    <property type="entry name" value="MITOCHONDRIAL DIVISION PROTEIN FSZA"/>
    <property type="match status" value="1"/>
</dbReference>
<protein>
    <recommendedName>
        <fullName evidence="4 5">Cell division protein FtsZ</fullName>
    </recommendedName>
</protein>
<dbReference type="PANTHER" id="PTHR30314">
    <property type="entry name" value="CELL DIVISION PROTEIN FTSZ-RELATED"/>
    <property type="match status" value="1"/>
</dbReference>
<dbReference type="InterPro" id="IPR000158">
    <property type="entry name" value="Cell_div_FtsZ"/>
</dbReference>
<dbReference type="KEGG" id="fsu:Fisuc_0562"/>
<keyword evidence="13" id="KW-1185">Reference proteome</keyword>
<accession>C9RM12</accession>
<evidence type="ECO:0000256" key="1">
    <source>
        <dbReference type="ARBA" id="ARBA00009690"/>
    </source>
</evidence>
<evidence type="ECO:0000259" key="8">
    <source>
        <dbReference type="SMART" id="SM00864"/>
    </source>
</evidence>